<dbReference type="Pfam" id="PF03960">
    <property type="entry name" value="ArsC"/>
    <property type="match status" value="1"/>
</dbReference>
<sequence>MSGLVVYHNPSCSKSRKAVGYLEEQQQQQENKIYELEICKYKADPPSKQVLQHLAEYLGLMEKDDATRPWDVLVRPEAKKKASSWEEVWTLLEQDPALLERPFVIDWDNKKAALGRAVPGHPDLRTVETLVEEHIANKK</sequence>
<dbReference type="PROSITE" id="PS51353">
    <property type="entry name" value="ARSC"/>
    <property type="match status" value="1"/>
</dbReference>
<dbReference type="InterPro" id="IPR036249">
    <property type="entry name" value="Thioredoxin-like_sf"/>
</dbReference>
<name>A0A1X2I941_9FUNG</name>
<reference evidence="1 2" key="1">
    <citation type="submission" date="2016-07" db="EMBL/GenBank/DDBJ databases">
        <title>Pervasive Adenine N6-methylation of Active Genes in Fungi.</title>
        <authorList>
            <consortium name="DOE Joint Genome Institute"/>
            <person name="Mondo S.J."/>
            <person name="Dannebaum R.O."/>
            <person name="Kuo R.C."/>
            <person name="Labutti K."/>
            <person name="Haridas S."/>
            <person name="Kuo A."/>
            <person name="Salamov A."/>
            <person name="Ahrendt S.R."/>
            <person name="Lipzen A."/>
            <person name="Sullivan W."/>
            <person name="Andreopoulos W.B."/>
            <person name="Clum A."/>
            <person name="Lindquist E."/>
            <person name="Daum C."/>
            <person name="Ramamoorthy G.K."/>
            <person name="Gryganskyi A."/>
            <person name="Culley D."/>
            <person name="Magnuson J.K."/>
            <person name="James T.Y."/>
            <person name="O'Malley M.A."/>
            <person name="Stajich J.E."/>
            <person name="Spatafora J.W."/>
            <person name="Visel A."/>
            <person name="Grigoriev I.V."/>
        </authorList>
    </citation>
    <scope>NUCLEOTIDE SEQUENCE [LARGE SCALE GENOMIC DNA]</scope>
    <source>
        <strain evidence="1 2">NRRL 1336</strain>
    </source>
</reference>
<dbReference type="EMBL" id="MCGE01000020">
    <property type="protein sequence ID" value="ORZ11931.1"/>
    <property type="molecule type" value="Genomic_DNA"/>
</dbReference>
<evidence type="ECO:0008006" key="3">
    <source>
        <dbReference type="Google" id="ProtNLM"/>
    </source>
</evidence>
<keyword evidence="2" id="KW-1185">Reference proteome</keyword>
<proteinExistence type="predicted"/>
<dbReference type="OrthoDB" id="59229at2759"/>
<dbReference type="Proteomes" id="UP000193560">
    <property type="component" value="Unassembled WGS sequence"/>
</dbReference>
<accession>A0A1X2I941</accession>
<dbReference type="Gene3D" id="3.40.30.10">
    <property type="entry name" value="Glutaredoxin"/>
    <property type="match status" value="1"/>
</dbReference>
<dbReference type="SUPFAM" id="SSF52833">
    <property type="entry name" value="Thioredoxin-like"/>
    <property type="match status" value="1"/>
</dbReference>
<comment type="caution">
    <text evidence="1">The sequence shown here is derived from an EMBL/GenBank/DDBJ whole genome shotgun (WGS) entry which is preliminary data.</text>
</comment>
<dbReference type="InterPro" id="IPR006660">
    <property type="entry name" value="Arsenate_reductase-like"/>
</dbReference>
<dbReference type="PANTHER" id="PTHR30041">
    <property type="entry name" value="ARSENATE REDUCTASE"/>
    <property type="match status" value="1"/>
</dbReference>
<gene>
    <name evidence="1" type="ORF">BCR42DRAFT_453878</name>
</gene>
<dbReference type="AlphaFoldDB" id="A0A1X2I941"/>
<protein>
    <recommendedName>
        <fullName evidence="3">Thioredoxin-like protein</fullName>
    </recommendedName>
</protein>
<evidence type="ECO:0000313" key="2">
    <source>
        <dbReference type="Proteomes" id="UP000193560"/>
    </source>
</evidence>
<dbReference type="PANTHER" id="PTHR30041:SF4">
    <property type="entry name" value="ARSENATE REDUCTASE"/>
    <property type="match status" value="1"/>
</dbReference>
<organism evidence="1 2">
    <name type="scientific">Absidia repens</name>
    <dbReference type="NCBI Taxonomy" id="90262"/>
    <lineage>
        <taxon>Eukaryota</taxon>
        <taxon>Fungi</taxon>
        <taxon>Fungi incertae sedis</taxon>
        <taxon>Mucoromycota</taxon>
        <taxon>Mucoromycotina</taxon>
        <taxon>Mucoromycetes</taxon>
        <taxon>Mucorales</taxon>
        <taxon>Cunninghamellaceae</taxon>
        <taxon>Absidia</taxon>
    </lineage>
</organism>
<evidence type="ECO:0000313" key="1">
    <source>
        <dbReference type="EMBL" id="ORZ11931.1"/>
    </source>
</evidence>